<evidence type="ECO:0000256" key="3">
    <source>
        <dbReference type="ARBA" id="ARBA00022553"/>
    </source>
</evidence>
<dbReference type="PANTHER" id="PTHR13944">
    <property type="entry name" value="AGAP007712-PA"/>
    <property type="match status" value="1"/>
</dbReference>
<evidence type="ECO:0008006" key="11">
    <source>
        <dbReference type="Google" id="ProtNLM"/>
    </source>
</evidence>
<evidence type="ECO:0000256" key="6">
    <source>
        <dbReference type="SAM" id="MobiDB-lite"/>
    </source>
</evidence>
<feature type="compositionally biased region" description="Low complexity" evidence="6">
    <location>
        <begin position="1448"/>
        <end position="1488"/>
    </location>
</feature>
<feature type="compositionally biased region" description="Low complexity" evidence="6">
    <location>
        <begin position="446"/>
        <end position="458"/>
    </location>
</feature>
<dbReference type="EnsemblMetazoa" id="AALFPA23_021420.R31663">
    <property type="protein sequence ID" value="AALFPA23_021420.P31663"/>
    <property type="gene ID" value="AALFPA23_021420"/>
</dbReference>
<dbReference type="CDD" id="cd00160">
    <property type="entry name" value="RhoGEF"/>
    <property type="match status" value="1"/>
</dbReference>
<dbReference type="PROSITE" id="PS50003">
    <property type="entry name" value="PH_DOMAIN"/>
    <property type="match status" value="1"/>
</dbReference>
<dbReference type="SUPFAM" id="SSF50729">
    <property type="entry name" value="PH domain-like"/>
    <property type="match status" value="1"/>
</dbReference>
<comment type="subcellular location">
    <subcellularLocation>
        <location evidence="1">Cytoplasm</location>
    </subcellularLocation>
</comment>
<feature type="compositionally biased region" description="Polar residues" evidence="6">
    <location>
        <begin position="292"/>
        <end position="303"/>
    </location>
</feature>
<feature type="compositionally biased region" description="Basic and acidic residues" evidence="6">
    <location>
        <begin position="1266"/>
        <end position="1279"/>
    </location>
</feature>
<dbReference type="InterPro" id="IPR001849">
    <property type="entry name" value="PH_domain"/>
</dbReference>
<dbReference type="SMART" id="SM00325">
    <property type="entry name" value="RhoGEF"/>
    <property type="match status" value="1"/>
</dbReference>
<feature type="region of interest" description="Disordered" evidence="6">
    <location>
        <begin position="53"/>
        <end position="105"/>
    </location>
</feature>
<feature type="region of interest" description="Disordered" evidence="6">
    <location>
        <begin position="1260"/>
        <end position="1296"/>
    </location>
</feature>
<feature type="region of interest" description="Disordered" evidence="6">
    <location>
        <begin position="338"/>
        <end position="402"/>
    </location>
</feature>
<feature type="region of interest" description="Disordered" evidence="6">
    <location>
        <begin position="1338"/>
        <end position="1369"/>
    </location>
</feature>
<keyword evidence="3" id="KW-0597">Phosphoprotein</keyword>
<organism evidence="9 10">
    <name type="scientific">Aedes albopictus</name>
    <name type="common">Asian tiger mosquito</name>
    <name type="synonym">Stegomyia albopicta</name>
    <dbReference type="NCBI Taxonomy" id="7160"/>
    <lineage>
        <taxon>Eukaryota</taxon>
        <taxon>Metazoa</taxon>
        <taxon>Ecdysozoa</taxon>
        <taxon>Arthropoda</taxon>
        <taxon>Hexapoda</taxon>
        <taxon>Insecta</taxon>
        <taxon>Pterygota</taxon>
        <taxon>Neoptera</taxon>
        <taxon>Endopterygota</taxon>
        <taxon>Diptera</taxon>
        <taxon>Nematocera</taxon>
        <taxon>Culicoidea</taxon>
        <taxon>Culicidae</taxon>
        <taxon>Culicinae</taxon>
        <taxon>Aedini</taxon>
        <taxon>Aedes</taxon>
        <taxon>Stegomyia</taxon>
    </lineage>
</organism>
<dbReference type="EnsemblMetazoa" id="AALFPA23_021420.R31656">
    <property type="protein sequence ID" value="AALFPA23_021420.P31656"/>
    <property type="gene ID" value="AALFPA23_021420"/>
</dbReference>
<feature type="compositionally biased region" description="Basic and acidic residues" evidence="6">
    <location>
        <begin position="1562"/>
        <end position="1580"/>
    </location>
</feature>
<feature type="compositionally biased region" description="Basic residues" evidence="6">
    <location>
        <begin position="1503"/>
        <end position="1512"/>
    </location>
</feature>
<feature type="region of interest" description="Disordered" evidence="6">
    <location>
        <begin position="1096"/>
        <end position="1117"/>
    </location>
</feature>
<evidence type="ECO:0000259" key="7">
    <source>
        <dbReference type="PROSITE" id="PS50003"/>
    </source>
</evidence>
<dbReference type="Pfam" id="PF00621">
    <property type="entry name" value="RhoGEF"/>
    <property type="match status" value="1"/>
</dbReference>
<dbReference type="Proteomes" id="UP000069940">
    <property type="component" value="Unassembled WGS sequence"/>
</dbReference>
<dbReference type="InterPro" id="IPR041020">
    <property type="entry name" value="PH_16"/>
</dbReference>
<accession>A0ABM1ZT43</accession>
<feature type="compositionally biased region" description="Basic and acidic residues" evidence="6">
    <location>
        <begin position="279"/>
        <end position="288"/>
    </location>
</feature>
<name>A0ABM1ZT43_AEDAL</name>
<dbReference type="PROSITE" id="PS50010">
    <property type="entry name" value="DH_2"/>
    <property type="match status" value="1"/>
</dbReference>
<dbReference type="RefSeq" id="XP_062710226.1">
    <property type="nucleotide sequence ID" value="XM_062854242.1"/>
</dbReference>
<dbReference type="InterPro" id="IPR011993">
    <property type="entry name" value="PH-like_dom_sf"/>
</dbReference>
<keyword evidence="10" id="KW-1185">Reference proteome</keyword>
<dbReference type="SUPFAM" id="SSF48065">
    <property type="entry name" value="DBL homology domain (DH-domain)"/>
    <property type="match status" value="1"/>
</dbReference>
<dbReference type="SMART" id="SM00233">
    <property type="entry name" value="PH"/>
    <property type="match status" value="1"/>
</dbReference>
<proteinExistence type="predicted"/>
<reference evidence="10" key="1">
    <citation type="journal article" date="2015" name="Proc. Natl. Acad. Sci. U.S.A.">
        <title>Genome sequence of the Asian Tiger mosquito, Aedes albopictus, reveals insights into its biology, genetics, and evolution.</title>
        <authorList>
            <person name="Chen X.G."/>
            <person name="Jiang X."/>
            <person name="Gu J."/>
            <person name="Xu M."/>
            <person name="Wu Y."/>
            <person name="Deng Y."/>
            <person name="Zhang C."/>
            <person name="Bonizzoni M."/>
            <person name="Dermauw W."/>
            <person name="Vontas J."/>
            <person name="Armbruster P."/>
            <person name="Huang X."/>
            <person name="Yang Y."/>
            <person name="Zhang H."/>
            <person name="He W."/>
            <person name="Peng H."/>
            <person name="Liu Y."/>
            <person name="Wu K."/>
            <person name="Chen J."/>
            <person name="Lirakis M."/>
            <person name="Topalis P."/>
            <person name="Van Leeuwen T."/>
            <person name="Hall A.B."/>
            <person name="Jiang X."/>
            <person name="Thorpe C."/>
            <person name="Mueller R.L."/>
            <person name="Sun C."/>
            <person name="Waterhouse R.M."/>
            <person name="Yan G."/>
            <person name="Tu Z.J."/>
            <person name="Fang X."/>
            <person name="James A.A."/>
        </authorList>
    </citation>
    <scope>NUCLEOTIDE SEQUENCE [LARGE SCALE GENOMIC DNA]</scope>
    <source>
        <strain evidence="10">Foshan</strain>
    </source>
</reference>
<keyword evidence="5" id="KW-0175">Coiled coil</keyword>
<dbReference type="Pfam" id="PF17838">
    <property type="entry name" value="PH_16"/>
    <property type="match status" value="1"/>
</dbReference>
<evidence type="ECO:0000256" key="2">
    <source>
        <dbReference type="ARBA" id="ARBA00022490"/>
    </source>
</evidence>
<sequence length="1580" mass="176175">MDSKDHLASEQLILLSSDDENDEDVVIDYLSSANLPPQSPLLATVTTGLLRCNEPATTPNDSGQQQQLPTSVVSNNNNYNSNSSSNNVHNYNSNSNSNSTTTVGERCNKNKLSDIVIDTGINDFGQLQTAAHQQTGRNGNSTNSVANNHHHANMVPIISVTPHSPGAKYNFLEDTLHHLQCIRESVAQMKNSTIQTTNFGGAGFIGSSQLSSSKLFSSCPSLPDLTISNPGSMWPHQPTMYGLNTDRRKSWTAIEDLTECAKSSHKSVSLSSLDSEEQESLRAAERLHNRTSRNSTGGISTHSLNEAELARDFEKIVAKRNLAPTVCRIPLQKSISTPSIAPVRNQGAKEDTATPSRHLSDSEDETHDDRSLLCVRDKAEGYTDHPEKRRKRGSLFFRKKKDKAKTKGQNSTCDACGAVINLATYKEHAVECKAKIAKKYFQVQPKSGSNKKNSTNSEKSGKKMTGCYSPWRLVANKLGVVSTHASHSSSHHDDQGRDYYDGHIQNDNSNCSDETPLIRDEFLHEAPIGPHDLGAEPILGVAIDEHDSWSPSVPKEIVKSLKDKQVKRQEHIYEFIMTEKHHCQTLLVMQKVFVESLQKHFSHLNLKRMFPRLEDLTELHTGFLKKLRLKQREHHIVDSIADILLDFFSAMSAQKLKSAYGEFCSNHRSALSTFKCYMTGDNTFAEWYKHCQQNPLLKKKGIPECILFVTQRLTKYPLLIDPLLKSSREDKIEQEKLQKAMQLVKEILVDVDARVADKEKEDRQLEIFKRIDAKSYAIFKKDKFKKSDIISSNRKLKFEGVATLMQGRSKMQTVLVVVLSDCLFFLLENSHKYSFFTPENKAGVVSLQKLLIREKAGTESRGIYIISSNPAYPEMFELKVQNPKDKNVWIQSIRAAVLDCPSDESEVEDYITAEQRQKMLDAKQANIREIISMGTTELEGKLRQKDFEQAILLEEKTVLQLRMLHGNELNTEQLGPTVEEFISNCGSYRDLVSDDCDTIEIWKRVLHTIREISNLAASLYTAATGLPLSRSCSSVGERQSEVYISPTLPKRAETFGGFDERRSKQQQCLTNSSRDAVLSTLSAGYFTNRESYEKRESNASEFEAGPFSPGTSHAPVKLSSEGLTTEQAKDNNYAALHVSHHLQTLLCIISQQMTTIQSLQHQLSSFRDNPKNMYRHNDQLEELRNLQDKLQEEKTAWQKQKETEERELDEQRLSQKTLQEQIRAEQEDIKQQREQLYRKMEILSSQGLLLSPSVALPVPGGVIPSQHDEQSSNSEEYHVDSGIASGSQSVVSTIDRRKDKWRTASINKAPPANLASATNAPKMNAAAIKQQLPLKLSSLSSTKPSPNNNSITSPSGSSPSLMNSAGSSGGVGVTQMFPLKLADKKINSSLPNHSRTGSSPAIIQQQVPVQTGNPATRTNTYPKIPERYRLRSSDTYQSPQHHYGSGGSSAHQSPSSPLSSSSSHASSHRSPASFHEQQQQQLFQQQQLYHHHHQQQQQQQQHHQYHPQHHSMHTTPLSSRHSSLQSPPPLGSSSSPADMGSLGGGATGAAGSNNNINTQSPSRKDSSSAKGGKEEEVIYF</sequence>
<reference evidence="9" key="2">
    <citation type="submission" date="2025-05" db="UniProtKB">
        <authorList>
            <consortium name="EnsemblMetazoa"/>
        </authorList>
    </citation>
    <scope>IDENTIFICATION</scope>
    <source>
        <strain evidence="9">Foshan</strain>
    </source>
</reference>
<feature type="compositionally biased region" description="Low complexity" evidence="6">
    <location>
        <begin position="70"/>
        <end position="103"/>
    </location>
</feature>
<feature type="domain" description="PH" evidence="7">
    <location>
        <begin position="795"/>
        <end position="898"/>
    </location>
</feature>
<dbReference type="InterPro" id="IPR035899">
    <property type="entry name" value="DBL_dom_sf"/>
</dbReference>
<feature type="region of interest" description="Disordered" evidence="6">
    <location>
        <begin position="268"/>
        <end position="303"/>
    </location>
</feature>
<protein>
    <recommendedName>
        <fullName evidence="11">DH domain-containing protein</fullName>
    </recommendedName>
</protein>
<evidence type="ECO:0000313" key="10">
    <source>
        <dbReference type="Proteomes" id="UP000069940"/>
    </source>
</evidence>
<dbReference type="GeneID" id="109423353"/>
<keyword evidence="4" id="KW-0862">Zinc</keyword>
<dbReference type="Gene3D" id="1.20.900.10">
    <property type="entry name" value="Dbl homology (DH) domain"/>
    <property type="match status" value="1"/>
</dbReference>
<feature type="compositionally biased region" description="Polar residues" evidence="6">
    <location>
        <begin position="55"/>
        <end position="69"/>
    </location>
</feature>
<feature type="domain" description="DH" evidence="8">
    <location>
        <begin position="567"/>
        <end position="754"/>
    </location>
</feature>
<dbReference type="EnsemblMetazoa" id="AALFPA23_021420.R31654">
    <property type="protein sequence ID" value="AALFPA23_021420.P31654"/>
    <property type="gene ID" value="AALFPA23_021420"/>
</dbReference>
<dbReference type="RefSeq" id="XP_062710228.1">
    <property type="nucleotide sequence ID" value="XM_062854244.1"/>
</dbReference>
<feature type="region of interest" description="Disordered" evidence="6">
    <location>
        <begin position="444"/>
        <end position="463"/>
    </location>
</feature>
<evidence type="ECO:0000313" key="9">
    <source>
        <dbReference type="EnsemblMetazoa" id="AALFPA23_021420.P31663"/>
    </source>
</evidence>
<dbReference type="CDD" id="cd15789">
    <property type="entry name" value="PH_ARHGEF2_18_like"/>
    <property type="match status" value="1"/>
</dbReference>
<dbReference type="PANTHER" id="PTHR13944:SF21">
    <property type="entry name" value="CYSTS, ISOFORM C"/>
    <property type="match status" value="1"/>
</dbReference>
<evidence type="ECO:0000256" key="1">
    <source>
        <dbReference type="ARBA" id="ARBA00004496"/>
    </source>
</evidence>
<feature type="compositionally biased region" description="Low complexity" evidence="6">
    <location>
        <begin position="1338"/>
        <end position="1366"/>
    </location>
</feature>
<dbReference type="InterPro" id="IPR051632">
    <property type="entry name" value="Rho_GEF"/>
</dbReference>
<dbReference type="EnsemblMetazoa" id="AALFPA23_021420.R31668">
    <property type="protein sequence ID" value="AALFPA23_021420.P31668"/>
    <property type="gene ID" value="AALFPA23_021420"/>
</dbReference>
<evidence type="ECO:0000256" key="4">
    <source>
        <dbReference type="ARBA" id="ARBA00022771"/>
    </source>
</evidence>
<dbReference type="RefSeq" id="XP_062710227.1">
    <property type="nucleotide sequence ID" value="XM_062854243.1"/>
</dbReference>
<keyword evidence="4" id="KW-0479">Metal-binding</keyword>
<evidence type="ECO:0000256" key="5">
    <source>
        <dbReference type="ARBA" id="ARBA00023054"/>
    </source>
</evidence>
<feature type="compositionally biased region" description="Polar residues" evidence="6">
    <location>
        <begin position="1387"/>
        <end position="1421"/>
    </location>
</feature>
<feature type="region of interest" description="Disordered" evidence="6">
    <location>
        <begin position="1387"/>
        <end position="1580"/>
    </location>
</feature>
<feature type="compositionally biased region" description="Basic and acidic residues" evidence="6">
    <location>
        <begin position="367"/>
        <end position="387"/>
    </location>
</feature>
<keyword evidence="2" id="KW-0963">Cytoplasm</keyword>
<dbReference type="Gene3D" id="2.30.29.30">
    <property type="entry name" value="Pleckstrin-homology domain (PH domain)/Phosphotyrosine-binding domain (PTB)"/>
    <property type="match status" value="1"/>
</dbReference>
<dbReference type="InterPro" id="IPR000219">
    <property type="entry name" value="DH_dom"/>
</dbReference>
<feature type="region of interest" description="Disordered" evidence="6">
    <location>
        <begin position="1194"/>
        <end position="1213"/>
    </location>
</feature>
<evidence type="ECO:0000259" key="8">
    <source>
        <dbReference type="PROSITE" id="PS50010"/>
    </source>
</evidence>
<feature type="compositionally biased region" description="Basic residues" evidence="6">
    <location>
        <begin position="388"/>
        <end position="402"/>
    </location>
</feature>
<dbReference type="RefSeq" id="XP_062710225.1">
    <property type="nucleotide sequence ID" value="XM_062854241.1"/>
</dbReference>
<keyword evidence="4" id="KW-0863">Zinc-finger</keyword>